<dbReference type="RefSeq" id="WP_134641799.1">
    <property type="nucleotide sequence ID" value="NZ_SOHM01000031.1"/>
</dbReference>
<dbReference type="InterPro" id="IPR036429">
    <property type="entry name" value="SpoA-like_sf"/>
</dbReference>
<sequence length="257" mass="25550">MTLQRSASAQSPSAAGGVGAIGSGLSDGVADAAVAALLTVLPTPTILTATVGSGAGVVGRSGGTVPGAVVASFVGATSADLAVVLADPGSLDAAAGAESGLVSRDDIIRPALERAAGVLGLGVLGDARIDDATTLFLDSETVVFDLTGGGVTVGWFAIRLRQNSAAAATGDRTVVGNLGRINSVEMALTVEIGRTRMTVRDVLALEPGAVVELDRSVGSPADILLNGRLIAHGEIVVVDQDYAVRITQILDVAESLT</sequence>
<comment type="subcellular location">
    <subcellularLocation>
        <location evidence="1">Cell membrane</location>
        <topology evidence="1">Peripheral membrane protein</topology>
        <orientation evidence="1">Cytoplasmic side</orientation>
    </subcellularLocation>
</comment>
<dbReference type="PANTHER" id="PTHR43484">
    <property type="match status" value="1"/>
</dbReference>
<evidence type="ECO:0000313" key="8">
    <source>
        <dbReference type="EMBL" id="TFD87319.1"/>
    </source>
</evidence>
<dbReference type="InterPro" id="IPR001172">
    <property type="entry name" value="FliN_T3SS_HrcQb"/>
</dbReference>
<dbReference type="GO" id="GO:0071973">
    <property type="term" value="P:bacterial-type flagellum-dependent cell motility"/>
    <property type="evidence" value="ECO:0007669"/>
    <property type="project" value="InterPro"/>
</dbReference>
<evidence type="ECO:0000256" key="1">
    <source>
        <dbReference type="ARBA" id="ARBA00004413"/>
    </source>
</evidence>
<comment type="caution">
    <text evidence="8">The sequence shown here is derived from an EMBL/GenBank/DDBJ whole genome shotgun (WGS) entry which is preliminary data.</text>
</comment>
<accession>A0A4R9BMD2</accession>
<proteinExistence type="inferred from homology"/>
<gene>
    <name evidence="8" type="primary">fliN</name>
    <name evidence="8" type="ORF">E3T61_16040</name>
</gene>
<dbReference type="Gene3D" id="2.30.330.10">
    <property type="entry name" value="SpoA-like"/>
    <property type="match status" value="1"/>
</dbReference>
<keyword evidence="8" id="KW-0969">Cilium</keyword>
<dbReference type="PRINTS" id="PR00956">
    <property type="entry name" value="FLGMOTORFLIN"/>
</dbReference>
<evidence type="ECO:0000256" key="3">
    <source>
        <dbReference type="ARBA" id="ARBA00022475"/>
    </source>
</evidence>
<reference evidence="8 9" key="1">
    <citation type="submission" date="2019-03" db="EMBL/GenBank/DDBJ databases">
        <title>Genomics of glacier-inhabiting Cryobacterium strains.</title>
        <authorList>
            <person name="Liu Q."/>
            <person name="Xin Y.-H."/>
        </authorList>
    </citation>
    <scope>NUCLEOTIDE SEQUENCE [LARGE SCALE GENOMIC DNA]</scope>
    <source>
        <strain evidence="8 9">Sr59</strain>
    </source>
</reference>
<keyword evidence="6" id="KW-0472">Membrane</keyword>
<dbReference type="PANTHER" id="PTHR43484:SF1">
    <property type="entry name" value="FLAGELLAR MOTOR SWITCH PROTEIN FLIN"/>
    <property type="match status" value="1"/>
</dbReference>
<keyword evidence="3" id="KW-1003">Cell membrane</keyword>
<dbReference type="Proteomes" id="UP000298468">
    <property type="component" value="Unassembled WGS sequence"/>
</dbReference>
<dbReference type="InterPro" id="IPR051469">
    <property type="entry name" value="FliN/MopA/SpaO"/>
</dbReference>
<evidence type="ECO:0000256" key="5">
    <source>
        <dbReference type="ARBA" id="ARBA00022779"/>
    </source>
</evidence>
<evidence type="ECO:0000256" key="4">
    <source>
        <dbReference type="ARBA" id="ARBA00022500"/>
    </source>
</evidence>
<dbReference type="SUPFAM" id="SSF101801">
    <property type="entry name" value="Surface presentation of antigens (SPOA)"/>
    <property type="match status" value="1"/>
</dbReference>
<dbReference type="GO" id="GO:0009425">
    <property type="term" value="C:bacterial-type flagellum basal body"/>
    <property type="evidence" value="ECO:0007669"/>
    <property type="project" value="InterPro"/>
</dbReference>
<evidence type="ECO:0000259" key="7">
    <source>
        <dbReference type="Pfam" id="PF01052"/>
    </source>
</evidence>
<feature type="domain" description="Flagellar motor switch protein FliN-like C-terminal" evidence="7">
    <location>
        <begin position="180"/>
        <end position="250"/>
    </location>
</feature>
<dbReference type="InterPro" id="IPR001543">
    <property type="entry name" value="FliN-like_C"/>
</dbReference>
<dbReference type="AlphaFoldDB" id="A0A4R9BMD2"/>
<protein>
    <submittedName>
        <fullName evidence="8">Flagellar motor switch protein FliN</fullName>
    </submittedName>
</protein>
<dbReference type="InterPro" id="IPR012826">
    <property type="entry name" value="FliN"/>
</dbReference>
<evidence type="ECO:0000313" key="9">
    <source>
        <dbReference type="Proteomes" id="UP000298468"/>
    </source>
</evidence>
<dbReference type="GO" id="GO:0003774">
    <property type="term" value="F:cytoskeletal motor activity"/>
    <property type="evidence" value="ECO:0007669"/>
    <property type="project" value="InterPro"/>
</dbReference>
<dbReference type="NCBIfam" id="TIGR02480">
    <property type="entry name" value="fliN"/>
    <property type="match status" value="1"/>
</dbReference>
<dbReference type="GO" id="GO:0006935">
    <property type="term" value="P:chemotaxis"/>
    <property type="evidence" value="ECO:0007669"/>
    <property type="project" value="UniProtKB-KW"/>
</dbReference>
<dbReference type="Pfam" id="PF01052">
    <property type="entry name" value="FliMN_C"/>
    <property type="match status" value="1"/>
</dbReference>
<dbReference type="EMBL" id="SOHM01000031">
    <property type="protein sequence ID" value="TFD87319.1"/>
    <property type="molecule type" value="Genomic_DNA"/>
</dbReference>
<keyword evidence="4" id="KW-0145">Chemotaxis</keyword>
<evidence type="ECO:0000256" key="6">
    <source>
        <dbReference type="ARBA" id="ARBA00023136"/>
    </source>
</evidence>
<comment type="similarity">
    <text evidence="2">Belongs to the FliN/MopA/SpaO family.</text>
</comment>
<keyword evidence="8" id="KW-0282">Flagellum</keyword>
<dbReference type="OrthoDB" id="9773459at2"/>
<dbReference type="GO" id="GO:0005886">
    <property type="term" value="C:plasma membrane"/>
    <property type="evidence" value="ECO:0007669"/>
    <property type="project" value="UniProtKB-SubCell"/>
</dbReference>
<evidence type="ECO:0000256" key="2">
    <source>
        <dbReference type="ARBA" id="ARBA00009226"/>
    </source>
</evidence>
<name>A0A4R9BMD2_9MICO</name>
<keyword evidence="8" id="KW-0966">Cell projection</keyword>
<keyword evidence="5" id="KW-0283">Flagellar rotation</keyword>
<organism evidence="8 9">
    <name type="scientific">Cryobacterium lactosi</name>
    <dbReference type="NCBI Taxonomy" id="1259202"/>
    <lineage>
        <taxon>Bacteria</taxon>
        <taxon>Bacillati</taxon>
        <taxon>Actinomycetota</taxon>
        <taxon>Actinomycetes</taxon>
        <taxon>Micrococcales</taxon>
        <taxon>Microbacteriaceae</taxon>
        <taxon>Cryobacterium</taxon>
    </lineage>
</organism>
<keyword evidence="9" id="KW-1185">Reference proteome</keyword>